<dbReference type="InterPro" id="IPR027417">
    <property type="entry name" value="P-loop_NTPase"/>
</dbReference>
<reference evidence="2" key="1">
    <citation type="submission" date="2024-06" db="EMBL/GenBank/DDBJ databases">
        <title>Genome sequence of Vogesella sp. MAHUQ-64.</title>
        <authorList>
            <person name="Huq M.A."/>
        </authorList>
    </citation>
    <scope>NUCLEOTIDE SEQUENCE</scope>
    <source>
        <strain evidence="2">MAHUQ-64</strain>
    </source>
</reference>
<protein>
    <submittedName>
        <fullName evidence="2">AAA family ATPase</fullName>
    </submittedName>
</protein>
<dbReference type="PANTHER" id="PTHR13696">
    <property type="entry name" value="P-LOOP CONTAINING NUCLEOSIDE TRIPHOSPHATE HYDROLASE"/>
    <property type="match status" value="1"/>
</dbReference>
<dbReference type="InterPro" id="IPR002586">
    <property type="entry name" value="CobQ/CobB/MinD/ParA_Nub-bd_dom"/>
</dbReference>
<accession>A0ABV1M3X3</accession>
<dbReference type="Gene3D" id="3.40.50.300">
    <property type="entry name" value="P-loop containing nucleotide triphosphate hydrolases"/>
    <property type="match status" value="1"/>
</dbReference>
<organism evidence="2 3">
    <name type="scientific">Vogesella oryzagri</name>
    <dbReference type="NCBI Taxonomy" id="3160864"/>
    <lineage>
        <taxon>Bacteria</taxon>
        <taxon>Pseudomonadati</taxon>
        <taxon>Pseudomonadota</taxon>
        <taxon>Betaproteobacteria</taxon>
        <taxon>Neisseriales</taxon>
        <taxon>Chromobacteriaceae</taxon>
        <taxon>Vogesella</taxon>
    </lineage>
</organism>
<dbReference type="InterPro" id="IPR050678">
    <property type="entry name" value="DNA_Partitioning_ATPase"/>
</dbReference>
<evidence type="ECO:0000313" key="2">
    <source>
        <dbReference type="EMBL" id="MEQ6290897.1"/>
    </source>
</evidence>
<comment type="caution">
    <text evidence="2">The sequence shown here is derived from an EMBL/GenBank/DDBJ whole genome shotgun (WGS) entry which is preliminary data.</text>
</comment>
<dbReference type="EMBL" id="JBEFLD010000004">
    <property type="protein sequence ID" value="MEQ6290897.1"/>
    <property type="molecule type" value="Genomic_DNA"/>
</dbReference>
<dbReference type="Proteomes" id="UP001433638">
    <property type="component" value="Unassembled WGS sequence"/>
</dbReference>
<evidence type="ECO:0000259" key="1">
    <source>
        <dbReference type="Pfam" id="PF01656"/>
    </source>
</evidence>
<dbReference type="RefSeq" id="WP_349586957.1">
    <property type="nucleotide sequence ID" value="NZ_JBEFLD010000004.1"/>
</dbReference>
<dbReference type="SUPFAM" id="SSF52540">
    <property type="entry name" value="P-loop containing nucleoside triphosphate hydrolases"/>
    <property type="match status" value="1"/>
</dbReference>
<evidence type="ECO:0000313" key="3">
    <source>
        <dbReference type="Proteomes" id="UP001433638"/>
    </source>
</evidence>
<feature type="domain" description="CobQ/CobB/MinD/ParA nucleotide binding" evidence="1">
    <location>
        <begin position="56"/>
        <end position="234"/>
    </location>
</feature>
<dbReference type="Pfam" id="PF01656">
    <property type="entry name" value="CbiA"/>
    <property type="match status" value="1"/>
</dbReference>
<dbReference type="PANTHER" id="PTHR13696:SF96">
    <property type="entry name" value="COBQ_COBB_MIND_PARA NUCLEOTIDE BINDING DOMAIN-CONTAINING PROTEIN"/>
    <property type="match status" value="1"/>
</dbReference>
<name>A0ABV1M3X3_9NEIS</name>
<dbReference type="CDD" id="cd02042">
    <property type="entry name" value="ParAB_family"/>
    <property type="match status" value="1"/>
</dbReference>
<keyword evidence="3" id="KW-1185">Reference proteome</keyword>
<sequence length="259" mass="28196">MAAASRQARADRLSVSIIRPSMSKSRAAKEVGVLHCIVTGDVGHRDKKKGSMAYSILIANPKGGSGKSTLATNLAGFYAAQGSRVMLGDVDKQQTSLSWLSCRPTPLPYIDGWQVSPGEPAKPPKGTQVVVLDSPAGLQGKKLAALVARVDRVIVPIQPSPFDMWASREFLAQLLQEKAVRKQRAFVGVVGMRVDPRTRSARDLQQFLAELHVPVLGWLRDTQLYVQAAASGMTLFDLPTSRAARDLEAWRGILQWLDN</sequence>
<gene>
    <name evidence="2" type="ORF">ABNW52_09735</name>
</gene>
<proteinExistence type="predicted"/>